<dbReference type="GO" id="GO:0046872">
    <property type="term" value="F:metal ion binding"/>
    <property type="evidence" value="ECO:0007669"/>
    <property type="project" value="UniProtKB-KW"/>
</dbReference>
<gene>
    <name evidence="5" type="ORF">LEP1GSC047_3520</name>
</gene>
<dbReference type="GO" id="GO:0046951">
    <property type="term" value="P:ketone body biosynthetic process"/>
    <property type="evidence" value="ECO:0007669"/>
    <property type="project" value="TreeGrafter"/>
</dbReference>
<evidence type="ECO:0000259" key="4">
    <source>
        <dbReference type="PROSITE" id="PS50991"/>
    </source>
</evidence>
<evidence type="ECO:0000313" key="6">
    <source>
        <dbReference type="Proteomes" id="UP000018719"/>
    </source>
</evidence>
<dbReference type="CDD" id="cd07938">
    <property type="entry name" value="DRE_TIM_HMGL"/>
    <property type="match status" value="1"/>
</dbReference>
<keyword evidence="3" id="KW-0456">Lyase</keyword>
<evidence type="ECO:0000256" key="2">
    <source>
        <dbReference type="ARBA" id="ARBA00022723"/>
    </source>
</evidence>
<organism evidence="5 6">
    <name type="scientific">Leptospira inadai serovar Lyme str. 10</name>
    <dbReference type="NCBI Taxonomy" id="1049790"/>
    <lineage>
        <taxon>Bacteria</taxon>
        <taxon>Pseudomonadati</taxon>
        <taxon>Spirochaetota</taxon>
        <taxon>Spirochaetia</taxon>
        <taxon>Leptospirales</taxon>
        <taxon>Leptospiraceae</taxon>
        <taxon>Leptospira</taxon>
    </lineage>
</organism>
<evidence type="ECO:0000256" key="1">
    <source>
        <dbReference type="ARBA" id="ARBA00009405"/>
    </source>
</evidence>
<dbReference type="FunFam" id="3.20.20.70:FF:000071">
    <property type="entry name" value="Hydroxymethylglutaryl-CoA lyase"/>
    <property type="match status" value="1"/>
</dbReference>
<comment type="similarity">
    <text evidence="1">Belongs to the HMG-CoA lyase family.</text>
</comment>
<dbReference type="PROSITE" id="PS50991">
    <property type="entry name" value="PYR_CT"/>
    <property type="match status" value="1"/>
</dbReference>
<dbReference type="STRING" id="1049790.LEP1GSC047_3520"/>
<dbReference type="PANTHER" id="PTHR42738">
    <property type="entry name" value="HYDROXYMETHYLGLUTARYL-COA LYASE"/>
    <property type="match status" value="1"/>
</dbReference>
<proteinExistence type="inferred from homology"/>
<name>V6HE22_9LEPT</name>
<keyword evidence="2" id="KW-0479">Metal-binding</keyword>
<dbReference type="Gene3D" id="3.20.20.70">
    <property type="entry name" value="Aldolase class I"/>
    <property type="match status" value="1"/>
</dbReference>
<dbReference type="InterPro" id="IPR013785">
    <property type="entry name" value="Aldolase_TIM"/>
</dbReference>
<dbReference type="PANTHER" id="PTHR42738:SF7">
    <property type="entry name" value="HYDROXYMETHYLGLUTARYL-COA LYASE"/>
    <property type="match status" value="1"/>
</dbReference>
<dbReference type="AlphaFoldDB" id="V6HE22"/>
<dbReference type="Proteomes" id="UP000018719">
    <property type="component" value="Unassembled WGS sequence"/>
</dbReference>
<dbReference type="InterPro" id="IPR000891">
    <property type="entry name" value="PYR_CT"/>
</dbReference>
<dbReference type="EMBL" id="AHMM02000015">
    <property type="protein sequence ID" value="EQA37468.1"/>
    <property type="molecule type" value="Genomic_DNA"/>
</dbReference>
<dbReference type="SUPFAM" id="SSF51569">
    <property type="entry name" value="Aldolase"/>
    <property type="match status" value="1"/>
</dbReference>
<dbReference type="GO" id="GO:0006552">
    <property type="term" value="P:L-leucine catabolic process"/>
    <property type="evidence" value="ECO:0007669"/>
    <property type="project" value="TreeGrafter"/>
</dbReference>
<dbReference type="InterPro" id="IPR043594">
    <property type="entry name" value="HMGL"/>
</dbReference>
<protein>
    <submittedName>
        <fullName evidence="5">HMGL-like protein</fullName>
    </submittedName>
</protein>
<sequence>MLAQNSYNQSSKVMPIKITEVGPRDGLQNESLPVSTSDKLIFIHKLEEAGLRNIEATSFVKKEAIPQLFDAKELSASLNLNGKTNFSALTPNLKGYQAANEAGYKEVAVFTAASESFTKRNINRTIAESIQGFTEIFREANKDGIRVRGYVSTVIDCPYEGKIDPKKVLEVAKILLDLGAYEISLGETIGTAVPMEVQALLETVLQEIPAEKLAGHFHDTYGMAIANVQKSYDMGIRSFDSSSGGLGGCPYAKGASGNLATEDLLYFLHKSEIQTEIELDKVIEASSFMEGVLNRKLASRSYIASKAKASS</sequence>
<accession>V6HE22</accession>
<feature type="domain" description="Pyruvate carboxyltransferase" evidence="4">
    <location>
        <begin position="16"/>
        <end position="283"/>
    </location>
</feature>
<comment type="caution">
    <text evidence="5">The sequence shown here is derived from an EMBL/GenBank/DDBJ whole genome shotgun (WGS) entry which is preliminary data.</text>
</comment>
<dbReference type="GO" id="GO:0004419">
    <property type="term" value="F:hydroxymethylglutaryl-CoA lyase activity"/>
    <property type="evidence" value="ECO:0007669"/>
    <property type="project" value="TreeGrafter"/>
</dbReference>
<dbReference type="Pfam" id="PF00682">
    <property type="entry name" value="HMGL-like"/>
    <property type="match status" value="1"/>
</dbReference>
<evidence type="ECO:0000256" key="3">
    <source>
        <dbReference type="ARBA" id="ARBA00023239"/>
    </source>
</evidence>
<reference evidence="5 6" key="1">
    <citation type="submission" date="2013-05" db="EMBL/GenBank/DDBJ databases">
        <authorList>
            <person name="Harkins D.M."/>
            <person name="Durkin A.S."/>
            <person name="Brinkac L.M."/>
            <person name="Haft D.H."/>
            <person name="Selengut J.D."/>
            <person name="Sanka R."/>
            <person name="DePew J."/>
            <person name="Purushe J."/>
            <person name="Hartskeerl R.A."/>
            <person name="Ahmed A."/>
            <person name="van der Linden H."/>
            <person name="Goris M.G.A."/>
            <person name="Vinetz J.M."/>
            <person name="Sutton G.G."/>
            <person name="Nierman W.C."/>
            <person name="Fouts D.E."/>
        </authorList>
    </citation>
    <scope>NUCLEOTIDE SEQUENCE [LARGE SCALE GENOMIC DNA]</scope>
    <source>
        <strain evidence="5 6">10</strain>
    </source>
</reference>
<evidence type="ECO:0000313" key="5">
    <source>
        <dbReference type="EMBL" id="EQA37468.1"/>
    </source>
</evidence>
<dbReference type="NCBIfam" id="NF004283">
    <property type="entry name" value="PRK05692.1"/>
    <property type="match status" value="1"/>
</dbReference>